<dbReference type="HOGENOM" id="CLU_1139182_0_0_1"/>
<dbReference type="SUPFAM" id="SSF56219">
    <property type="entry name" value="DNase I-like"/>
    <property type="match status" value="1"/>
</dbReference>
<dbReference type="AlphaFoldDB" id="A7S648"/>
<dbReference type="PANTHER" id="PTHR36191">
    <property type="entry name" value="ENDO/EXONUCLEASE/PHOSPHATASE DOMAIN-CONTAINING PROTEIN-RELATED"/>
    <property type="match status" value="1"/>
</dbReference>
<evidence type="ECO:0000313" key="2">
    <source>
        <dbReference type="EMBL" id="EDO40796.1"/>
    </source>
</evidence>
<keyword evidence="3" id="KW-1185">Reference proteome</keyword>
<protein>
    <submittedName>
        <fullName evidence="2">Uncharacterized protein</fullName>
    </submittedName>
</protein>
<reference evidence="2 3" key="1">
    <citation type="journal article" date="2007" name="Science">
        <title>Sea anemone genome reveals ancestral eumetazoan gene repertoire and genomic organization.</title>
        <authorList>
            <person name="Putnam N.H."/>
            <person name="Srivastava M."/>
            <person name="Hellsten U."/>
            <person name="Dirks B."/>
            <person name="Chapman J."/>
            <person name="Salamov A."/>
            <person name="Terry A."/>
            <person name="Shapiro H."/>
            <person name="Lindquist E."/>
            <person name="Kapitonov V.V."/>
            <person name="Jurka J."/>
            <person name="Genikhovich G."/>
            <person name="Grigoriev I.V."/>
            <person name="Lucas S.M."/>
            <person name="Steele R.E."/>
            <person name="Finnerty J.R."/>
            <person name="Technau U."/>
            <person name="Martindale M.Q."/>
            <person name="Rokhsar D.S."/>
        </authorList>
    </citation>
    <scope>NUCLEOTIDE SEQUENCE [LARGE SCALE GENOMIC DNA]</scope>
    <source>
        <strain evidence="3">CH2 X CH6</strain>
    </source>
</reference>
<dbReference type="InParanoid" id="A7S648"/>
<evidence type="ECO:0000256" key="1">
    <source>
        <dbReference type="SAM" id="MobiDB-lite"/>
    </source>
</evidence>
<sequence>MGPLVTKRNLTHIQSRLDDVKVPSSIGRMPRKIENCYGGFTADHWRTWKTVFSMFCLWDILPPDDLELWQALFCTLITQTRAELAHTYIINFGKKVESFNIDTLQPAGENNGSIPVITSRNNPRTRSSGVRRQNLSSLANPPHKKAVRAAPGVSVLLANTMSIAPKIDEVRLVMSDKNPDLFFFTETWLRDTISRNLLDIPGYNFTARKRTTGIHGGIGLNVKSTIKFKTLFHLHDPDRNPMEV</sequence>
<name>A7S648_NEMVE</name>
<dbReference type="Gene3D" id="3.60.10.10">
    <property type="entry name" value="Endonuclease/exonuclease/phosphatase"/>
    <property type="match status" value="1"/>
</dbReference>
<dbReference type="PhylomeDB" id="A7S648"/>
<feature type="compositionally biased region" description="Polar residues" evidence="1">
    <location>
        <begin position="110"/>
        <end position="139"/>
    </location>
</feature>
<dbReference type="PANTHER" id="PTHR36191:SF11">
    <property type="entry name" value="BRCT DOMAIN-CONTAINING PROTEIN"/>
    <property type="match status" value="1"/>
</dbReference>
<dbReference type="EMBL" id="DS469586">
    <property type="protein sequence ID" value="EDO40796.1"/>
    <property type="molecule type" value="Genomic_DNA"/>
</dbReference>
<gene>
    <name evidence="2" type="ORF">NEMVEDRAFT_v1g207396</name>
</gene>
<proteinExistence type="predicted"/>
<organism evidence="2 3">
    <name type="scientific">Nematostella vectensis</name>
    <name type="common">Starlet sea anemone</name>
    <dbReference type="NCBI Taxonomy" id="45351"/>
    <lineage>
        <taxon>Eukaryota</taxon>
        <taxon>Metazoa</taxon>
        <taxon>Cnidaria</taxon>
        <taxon>Anthozoa</taxon>
        <taxon>Hexacorallia</taxon>
        <taxon>Actiniaria</taxon>
        <taxon>Edwardsiidae</taxon>
        <taxon>Nematostella</taxon>
    </lineage>
</organism>
<accession>A7S648</accession>
<dbReference type="Proteomes" id="UP000001593">
    <property type="component" value="Unassembled WGS sequence"/>
</dbReference>
<dbReference type="InterPro" id="IPR036691">
    <property type="entry name" value="Endo/exonu/phosph_ase_sf"/>
</dbReference>
<evidence type="ECO:0000313" key="3">
    <source>
        <dbReference type="Proteomes" id="UP000001593"/>
    </source>
</evidence>
<feature type="region of interest" description="Disordered" evidence="1">
    <location>
        <begin position="110"/>
        <end position="143"/>
    </location>
</feature>